<keyword evidence="3" id="KW-1185">Reference proteome</keyword>
<evidence type="ECO:0000313" key="3">
    <source>
        <dbReference type="Proteomes" id="UP000298416"/>
    </source>
</evidence>
<gene>
    <name evidence="2" type="ORF">SASPL_108472</name>
</gene>
<dbReference type="AlphaFoldDB" id="A0A8X9A7H5"/>
<proteinExistence type="predicted"/>
<dbReference type="Proteomes" id="UP000298416">
    <property type="component" value="Unassembled WGS sequence"/>
</dbReference>
<organism evidence="2">
    <name type="scientific">Salvia splendens</name>
    <name type="common">Scarlet sage</name>
    <dbReference type="NCBI Taxonomy" id="180675"/>
    <lineage>
        <taxon>Eukaryota</taxon>
        <taxon>Viridiplantae</taxon>
        <taxon>Streptophyta</taxon>
        <taxon>Embryophyta</taxon>
        <taxon>Tracheophyta</taxon>
        <taxon>Spermatophyta</taxon>
        <taxon>Magnoliopsida</taxon>
        <taxon>eudicotyledons</taxon>
        <taxon>Gunneridae</taxon>
        <taxon>Pentapetalae</taxon>
        <taxon>asterids</taxon>
        <taxon>lamiids</taxon>
        <taxon>Lamiales</taxon>
        <taxon>Lamiaceae</taxon>
        <taxon>Nepetoideae</taxon>
        <taxon>Mentheae</taxon>
        <taxon>Salviinae</taxon>
        <taxon>Salvia</taxon>
        <taxon>Salvia subgen. Calosphace</taxon>
        <taxon>core Calosphace</taxon>
    </lineage>
</organism>
<protein>
    <submittedName>
        <fullName evidence="2">Uncharacterized protein</fullName>
    </submittedName>
</protein>
<comment type="caution">
    <text evidence="2">The sequence shown here is derived from an EMBL/GenBank/DDBJ whole genome shotgun (WGS) entry which is preliminary data.</text>
</comment>
<reference evidence="2" key="2">
    <citation type="submission" date="2020-08" db="EMBL/GenBank/DDBJ databases">
        <title>Plant Genome Project.</title>
        <authorList>
            <person name="Zhang R.-G."/>
        </authorList>
    </citation>
    <scope>NUCLEOTIDE SEQUENCE</scope>
    <source>
        <strain evidence="2">Huo1</strain>
        <tissue evidence="2">Leaf</tissue>
    </source>
</reference>
<feature type="region of interest" description="Disordered" evidence="1">
    <location>
        <begin position="50"/>
        <end position="73"/>
    </location>
</feature>
<dbReference type="EMBL" id="PNBA02000003">
    <property type="protein sequence ID" value="KAG6430406.1"/>
    <property type="molecule type" value="Genomic_DNA"/>
</dbReference>
<accession>A0A8X9A7H5</accession>
<evidence type="ECO:0000313" key="2">
    <source>
        <dbReference type="EMBL" id="KAG6430406.1"/>
    </source>
</evidence>
<reference evidence="2" key="1">
    <citation type="submission" date="2018-01" db="EMBL/GenBank/DDBJ databases">
        <authorList>
            <person name="Mao J.F."/>
        </authorList>
    </citation>
    <scope>NUCLEOTIDE SEQUENCE</scope>
    <source>
        <strain evidence="2">Huo1</strain>
        <tissue evidence="2">Leaf</tissue>
    </source>
</reference>
<name>A0A8X9A7H5_SALSN</name>
<evidence type="ECO:0000256" key="1">
    <source>
        <dbReference type="SAM" id="MobiDB-lite"/>
    </source>
</evidence>
<sequence length="73" mass="7556">MGGVRPTDAEVNDGIPIAGEKEVDAGSWIHCGYHLSTSIVAPTLLSLPRVPRGEGVDDPVAGADGGGVRRKYD</sequence>